<dbReference type="EMBL" id="CP108125">
    <property type="protein sequence ID" value="WTO81054.1"/>
    <property type="molecule type" value="Genomic_DNA"/>
</dbReference>
<feature type="compositionally biased region" description="Basic and acidic residues" evidence="1">
    <location>
        <begin position="1"/>
        <end position="17"/>
    </location>
</feature>
<feature type="region of interest" description="Disordered" evidence="1">
    <location>
        <begin position="1"/>
        <end position="91"/>
    </location>
</feature>
<protein>
    <submittedName>
        <fullName evidence="2">Uncharacterized protein</fullName>
    </submittedName>
</protein>
<gene>
    <name evidence="2" type="ORF">OHU27_00935</name>
</gene>
<dbReference type="RefSeq" id="WP_366899202.1">
    <property type="nucleotide sequence ID" value="NZ_CP108125.1"/>
</dbReference>
<proteinExistence type="predicted"/>
<evidence type="ECO:0000256" key="1">
    <source>
        <dbReference type="SAM" id="MobiDB-lite"/>
    </source>
</evidence>
<evidence type="ECO:0000313" key="2">
    <source>
        <dbReference type="EMBL" id="WTO81054.1"/>
    </source>
</evidence>
<dbReference type="Proteomes" id="UP001622690">
    <property type="component" value="Chromosome"/>
</dbReference>
<keyword evidence="3" id="KW-1185">Reference proteome</keyword>
<evidence type="ECO:0000313" key="3">
    <source>
        <dbReference type="Proteomes" id="UP001622690"/>
    </source>
</evidence>
<feature type="compositionally biased region" description="Low complexity" evidence="1">
    <location>
        <begin position="18"/>
        <end position="32"/>
    </location>
</feature>
<organism evidence="2 3">
    <name type="scientific">Streptomyces nigra</name>
    <dbReference type="NCBI Taxonomy" id="1827580"/>
    <lineage>
        <taxon>Bacteria</taxon>
        <taxon>Bacillati</taxon>
        <taxon>Actinomycetota</taxon>
        <taxon>Actinomycetes</taxon>
        <taxon>Kitasatosporales</taxon>
        <taxon>Streptomycetaceae</taxon>
        <taxon>Streptomyces</taxon>
    </lineage>
</organism>
<name>A0ABZ1IMW1_9ACTN</name>
<reference evidence="2 3" key="1">
    <citation type="submission" date="2022-10" db="EMBL/GenBank/DDBJ databases">
        <title>The complete genomes of actinobacterial strains from the NBC collection.</title>
        <authorList>
            <person name="Joergensen T.S."/>
            <person name="Alvarez Arevalo M."/>
            <person name="Sterndorff E.B."/>
            <person name="Faurdal D."/>
            <person name="Vuksanovic O."/>
            <person name="Mourched A.-S."/>
            <person name="Charusanti P."/>
            <person name="Shaw S."/>
            <person name="Blin K."/>
            <person name="Weber T."/>
        </authorList>
    </citation>
    <scope>NUCLEOTIDE SEQUENCE [LARGE SCALE GENOMIC DNA]</scope>
    <source>
        <strain evidence="2 3">NBC_00206</strain>
    </source>
</reference>
<sequence length="169" mass="18671">MAGKKMEGNEEQRRAAARDAAAAGEAPSARNETLGASKQRTHMRHGGSVTHEDRIAAKHRGKQQWRPGDLAEQPIKDPAAAGPERTFVDGERHDYTPEHERVFQAVSEAQAAHDGDAVLLDEIARRAEMPPDETRALLHDLTRVHRLVTELAGVDTPDMGPRWEAKPRL</sequence>
<accession>A0ABZ1IMW1</accession>